<proteinExistence type="predicted"/>
<sequence>MMTQGIEQGRSVTLELNDLVKLSKKNIVGVTDMWCRGEEKASQGQHNAKEKAHMSAASLKDEYRVSQI</sequence>
<reference evidence="2 3" key="1">
    <citation type="submission" date="2019-05" db="EMBL/GenBank/DDBJ databases">
        <title>Another draft genome of Portunus trituberculatus and its Hox gene families provides insights of decapod evolution.</title>
        <authorList>
            <person name="Jeong J.-H."/>
            <person name="Song I."/>
            <person name="Kim S."/>
            <person name="Choi T."/>
            <person name="Kim D."/>
            <person name="Ryu S."/>
            <person name="Kim W."/>
        </authorList>
    </citation>
    <scope>NUCLEOTIDE SEQUENCE [LARGE SCALE GENOMIC DNA]</scope>
    <source>
        <tissue evidence="2">Muscle</tissue>
    </source>
</reference>
<dbReference type="Proteomes" id="UP000324222">
    <property type="component" value="Unassembled WGS sequence"/>
</dbReference>
<comment type="caution">
    <text evidence="2">The sequence shown here is derived from an EMBL/GenBank/DDBJ whole genome shotgun (WGS) entry which is preliminary data.</text>
</comment>
<dbReference type="EMBL" id="VSRR010001141">
    <property type="protein sequence ID" value="MPC22906.1"/>
    <property type="molecule type" value="Genomic_DNA"/>
</dbReference>
<feature type="region of interest" description="Disordered" evidence="1">
    <location>
        <begin position="39"/>
        <end position="68"/>
    </location>
</feature>
<dbReference type="AlphaFoldDB" id="A0A5B7DPQ3"/>
<protein>
    <submittedName>
        <fullName evidence="2">Uncharacterized protein</fullName>
    </submittedName>
</protein>
<evidence type="ECO:0000313" key="2">
    <source>
        <dbReference type="EMBL" id="MPC22906.1"/>
    </source>
</evidence>
<gene>
    <name evidence="2" type="ORF">E2C01_015935</name>
</gene>
<evidence type="ECO:0000313" key="3">
    <source>
        <dbReference type="Proteomes" id="UP000324222"/>
    </source>
</evidence>
<organism evidence="2 3">
    <name type="scientific">Portunus trituberculatus</name>
    <name type="common">Swimming crab</name>
    <name type="synonym">Neptunus trituberculatus</name>
    <dbReference type="NCBI Taxonomy" id="210409"/>
    <lineage>
        <taxon>Eukaryota</taxon>
        <taxon>Metazoa</taxon>
        <taxon>Ecdysozoa</taxon>
        <taxon>Arthropoda</taxon>
        <taxon>Crustacea</taxon>
        <taxon>Multicrustacea</taxon>
        <taxon>Malacostraca</taxon>
        <taxon>Eumalacostraca</taxon>
        <taxon>Eucarida</taxon>
        <taxon>Decapoda</taxon>
        <taxon>Pleocyemata</taxon>
        <taxon>Brachyura</taxon>
        <taxon>Eubrachyura</taxon>
        <taxon>Portunoidea</taxon>
        <taxon>Portunidae</taxon>
        <taxon>Portuninae</taxon>
        <taxon>Portunus</taxon>
    </lineage>
</organism>
<evidence type="ECO:0000256" key="1">
    <source>
        <dbReference type="SAM" id="MobiDB-lite"/>
    </source>
</evidence>
<accession>A0A5B7DPQ3</accession>
<keyword evidence="3" id="KW-1185">Reference proteome</keyword>
<name>A0A5B7DPQ3_PORTR</name>